<evidence type="ECO:0000313" key="1">
    <source>
        <dbReference type="EMBL" id="MFC2949896.1"/>
    </source>
</evidence>
<name>A0ABV7AAA0_9BACI</name>
<accession>A0ABV7AAA0</accession>
<dbReference type="Proteomes" id="UP001595387">
    <property type="component" value="Unassembled WGS sequence"/>
</dbReference>
<dbReference type="EMBL" id="JBHRRZ010000039">
    <property type="protein sequence ID" value="MFC2949896.1"/>
    <property type="molecule type" value="Genomic_DNA"/>
</dbReference>
<proteinExistence type="predicted"/>
<protein>
    <submittedName>
        <fullName evidence="1">Uncharacterized protein</fullName>
    </submittedName>
</protein>
<organism evidence="1 2">
    <name type="scientific">Virgibacillus sediminis</name>
    <dbReference type="NCBI Taxonomy" id="202260"/>
    <lineage>
        <taxon>Bacteria</taxon>
        <taxon>Bacillati</taxon>
        <taxon>Bacillota</taxon>
        <taxon>Bacilli</taxon>
        <taxon>Bacillales</taxon>
        <taxon>Bacillaceae</taxon>
        <taxon>Virgibacillus</taxon>
    </lineage>
</organism>
<dbReference type="RefSeq" id="WP_390307861.1">
    <property type="nucleotide sequence ID" value="NZ_JBHRRZ010000039.1"/>
</dbReference>
<gene>
    <name evidence="1" type="ORF">ACFODW_16350</name>
</gene>
<evidence type="ECO:0000313" key="2">
    <source>
        <dbReference type="Proteomes" id="UP001595387"/>
    </source>
</evidence>
<sequence>MNLEWFDRVTGELQDSLNSICEKYDENGSMLIERGAKHPRIDFFTESGEEDRDYFCTLFFDPHNEEFYIHSVDPEFGQVSKVVLEDIEDIVDAVHESFHEFMEEDFDEVEVFDEDEDALYAGEDEVFYEELNVSWETPEVTAYYKEDEAEVTYQFGITQDTGEGVIRRTNRIFTEDDDMIKDETVLSFGKEEAGTLIAMVASHMDAIEPIEYLE</sequence>
<keyword evidence="2" id="KW-1185">Reference proteome</keyword>
<comment type="caution">
    <text evidence="1">The sequence shown here is derived from an EMBL/GenBank/DDBJ whole genome shotgun (WGS) entry which is preliminary data.</text>
</comment>
<reference evidence="2" key="1">
    <citation type="journal article" date="2019" name="Int. J. Syst. Evol. Microbiol.">
        <title>The Global Catalogue of Microorganisms (GCM) 10K type strain sequencing project: providing services to taxonomists for standard genome sequencing and annotation.</title>
        <authorList>
            <consortium name="The Broad Institute Genomics Platform"/>
            <consortium name="The Broad Institute Genome Sequencing Center for Infectious Disease"/>
            <person name="Wu L."/>
            <person name="Ma J."/>
        </authorList>
    </citation>
    <scope>NUCLEOTIDE SEQUENCE [LARGE SCALE GENOMIC DNA]</scope>
    <source>
        <strain evidence="2">KCTC 13193</strain>
    </source>
</reference>